<evidence type="ECO:0000313" key="12">
    <source>
        <dbReference type="EMBL" id="SEK29415.1"/>
    </source>
</evidence>
<feature type="domain" description="PAC" evidence="9">
    <location>
        <begin position="618"/>
        <end position="670"/>
    </location>
</feature>
<dbReference type="CDD" id="cd01948">
    <property type="entry name" value="EAL"/>
    <property type="match status" value="1"/>
</dbReference>
<dbReference type="SUPFAM" id="SSF141868">
    <property type="entry name" value="EAL domain-like"/>
    <property type="match status" value="1"/>
</dbReference>
<keyword evidence="7" id="KW-0812">Transmembrane</keyword>
<dbReference type="EC" id="3.1.4.52" evidence="3"/>
<keyword evidence="7" id="KW-0472">Membrane</keyword>
<proteinExistence type="predicted"/>
<dbReference type="PROSITE" id="PS50887">
    <property type="entry name" value="GGDEF"/>
    <property type="match status" value="1"/>
</dbReference>
<dbReference type="GO" id="GO:0071111">
    <property type="term" value="F:cyclic-guanylate-specific phosphodiesterase activity"/>
    <property type="evidence" value="ECO:0007669"/>
    <property type="project" value="UniProtKB-EC"/>
</dbReference>
<evidence type="ECO:0000259" key="9">
    <source>
        <dbReference type="PROSITE" id="PS50113"/>
    </source>
</evidence>
<dbReference type="SMART" id="SM00267">
    <property type="entry name" value="GGDEF"/>
    <property type="match status" value="1"/>
</dbReference>
<dbReference type="PANTHER" id="PTHR44757">
    <property type="entry name" value="DIGUANYLATE CYCLASE DGCP"/>
    <property type="match status" value="1"/>
</dbReference>
<dbReference type="SMART" id="SM00086">
    <property type="entry name" value="PAC"/>
    <property type="match status" value="4"/>
</dbReference>
<feature type="transmembrane region" description="Helical" evidence="7">
    <location>
        <begin position="115"/>
        <end position="133"/>
    </location>
</feature>
<evidence type="ECO:0000259" key="11">
    <source>
        <dbReference type="PROSITE" id="PS50887"/>
    </source>
</evidence>
<dbReference type="InterPro" id="IPR000700">
    <property type="entry name" value="PAS-assoc_C"/>
</dbReference>
<dbReference type="Pfam" id="PF00990">
    <property type="entry name" value="GGDEF"/>
    <property type="match status" value="1"/>
</dbReference>
<evidence type="ECO:0000256" key="3">
    <source>
        <dbReference type="ARBA" id="ARBA00012282"/>
    </source>
</evidence>
<feature type="domain" description="PAS" evidence="8">
    <location>
        <begin position="283"/>
        <end position="356"/>
    </location>
</feature>
<dbReference type="PROSITE" id="PS50112">
    <property type="entry name" value="PAS"/>
    <property type="match status" value="3"/>
</dbReference>
<dbReference type="CDD" id="cd00130">
    <property type="entry name" value="PAS"/>
    <property type="match status" value="3"/>
</dbReference>
<feature type="transmembrane region" description="Helical" evidence="7">
    <location>
        <begin position="145"/>
        <end position="163"/>
    </location>
</feature>
<comment type="cofactor">
    <cofactor evidence="1">
        <name>Mg(2+)</name>
        <dbReference type="ChEBI" id="CHEBI:18420"/>
    </cofactor>
</comment>
<dbReference type="InterPro" id="IPR001633">
    <property type="entry name" value="EAL_dom"/>
</dbReference>
<evidence type="ECO:0000256" key="5">
    <source>
        <dbReference type="ARBA" id="ARBA00022777"/>
    </source>
</evidence>
<feature type="transmembrane region" description="Helical" evidence="7">
    <location>
        <begin position="183"/>
        <end position="199"/>
    </location>
</feature>
<dbReference type="SUPFAM" id="SSF55785">
    <property type="entry name" value="PYP-like sensor domain (PAS domain)"/>
    <property type="match status" value="4"/>
</dbReference>
<dbReference type="Pfam" id="PF08448">
    <property type="entry name" value="PAS_4"/>
    <property type="match status" value="1"/>
</dbReference>
<keyword evidence="7" id="KW-1133">Transmembrane helix</keyword>
<dbReference type="NCBIfam" id="TIGR00229">
    <property type="entry name" value="sensory_box"/>
    <property type="match status" value="3"/>
</dbReference>
<dbReference type="EMBL" id="FOAS01000001">
    <property type="protein sequence ID" value="SEK29415.1"/>
    <property type="molecule type" value="Genomic_DNA"/>
</dbReference>
<dbReference type="GO" id="GO:0005886">
    <property type="term" value="C:plasma membrane"/>
    <property type="evidence" value="ECO:0007669"/>
    <property type="project" value="UniProtKB-SubCell"/>
</dbReference>
<dbReference type="Pfam" id="PF00563">
    <property type="entry name" value="EAL"/>
    <property type="match status" value="1"/>
</dbReference>
<dbReference type="PANTHER" id="PTHR44757:SF2">
    <property type="entry name" value="BIOFILM ARCHITECTURE MAINTENANCE PROTEIN MBAA"/>
    <property type="match status" value="1"/>
</dbReference>
<dbReference type="CDD" id="cd01949">
    <property type="entry name" value="GGDEF"/>
    <property type="match status" value="1"/>
</dbReference>
<feature type="transmembrane region" description="Helical" evidence="7">
    <location>
        <begin position="82"/>
        <end position="100"/>
    </location>
</feature>
<dbReference type="InterPro" id="IPR043128">
    <property type="entry name" value="Rev_trsase/Diguanyl_cyclase"/>
</dbReference>
<keyword evidence="4" id="KW-0973">c-di-GMP</keyword>
<feature type="domain" description="PAS" evidence="8">
    <location>
        <begin position="664"/>
        <end position="738"/>
    </location>
</feature>
<evidence type="ECO:0000313" key="13">
    <source>
        <dbReference type="Proteomes" id="UP000185766"/>
    </source>
</evidence>
<evidence type="ECO:0000256" key="2">
    <source>
        <dbReference type="ARBA" id="ARBA00004533"/>
    </source>
</evidence>
<dbReference type="SMART" id="SM00091">
    <property type="entry name" value="PAS"/>
    <property type="match status" value="3"/>
</dbReference>
<feature type="transmembrane region" description="Helical" evidence="7">
    <location>
        <begin position="43"/>
        <end position="70"/>
    </location>
</feature>
<dbReference type="GO" id="GO:0016301">
    <property type="term" value="F:kinase activity"/>
    <property type="evidence" value="ECO:0007669"/>
    <property type="project" value="UniProtKB-KW"/>
</dbReference>
<reference evidence="12 13" key="1">
    <citation type="submission" date="2016-10" db="EMBL/GenBank/DDBJ databases">
        <authorList>
            <person name="de Groot N.N."/>
        </authorList>
    </citation>
    <scope>NUCLEOTIDE SEQUENCE [LARGE SCALE GENOMIC DNA]</scope>
    <source>
        <strain evidence="12 13">JCM 19513</strain>
    </source>
</reference>
<dbReference type="RefSeq" id="WP_074864390.1">
    <property type="nucleotide sequence ID" value="NZ_FOAS01000001.1"/>
</dbReference>
<feature type="domain" description="PAC" evidence="9">
    <location>
        <begin position="357"/>
        <end position="410"/>
    </location>
</feature>
<dbReference type="AlphaFoldDB" id="A0A1H7G148"/>
<dbReference type="Gene3D" id="3.20.20.450">
    <property type="entry name" value="EAL domain"/>
    <property type="match status" value="1"/>
</dbReference>
<dbReference type="InterPro" id="IPR035965">
    <property type="entry name" value="PAS-like_dom_sf"/>
</dbReference>
<feature type="domain" description="PAS" evidence="8">
    <location>
        <begin position="544"/>
        <end position="614"/>
    </location>
</feature>
<evidence type="ECO:0000256" key="4">
    <source>
        <dbReference type="ARBA" id="ARBA00022636"/>
    </source>
</evidence>
<dbReference type="GO" id="GO:0071732">
    <property type="term" value="P:cellular response to nitric oxide"/>
    <property type="evidence" value="ECO:0007669"/>
    <property type="project" value="UniProtKB-ARBA"/>
</dbReference>
<feature type="domain" description="PAC" evidence="9">
    <location>
        <begin position="492"/>
        <end position="543"/>
    </location>
</feature>
<dbReference type="InterPro" id="IPR035919">
    <property type="entry name" value="EAL_sf"/>
</dbReference>
<protein>
    <recommendedName>
        <fullName evidence="3">cyclic-guanylate-specific phosphodiesterase</fullName>
        <ecNumber evidence="3">3.1.4.52</ecNumber>
    </recommendedName>
</protein>
<dbReference type="InterPro" id="IPR029787">
    <property type="entry name" value="Nucleotide_cyclase"/>
</dbReference>
<organism evidence="12 13">
    <name type="scientific">Atopomonas hussainii</name>
    <dbReference type="NCBI Taxonomy" id="1429083"/>
    <lineage>
        <taxon>Bacteria</taxon>
        <taxon>Pseudomonadati</taxon>
        <taxon>Pseudomonadota</taxon>
        <taxon>Gammaproteobacteria</taxon>
        <taxon>Pseudomonadales</taxon>
        <taxon>Pseudomonadaceae</taxon>
        <taxon>Atopomonas</taxon>
    </lineage>
</organism>
<keyword evidence="13" id="KW-1185">Reference proteome</keyword>
<evidence type="ECO:0000256" key="7">
    <source>
        <dbReference type="SAM" id="Phobius"/>
    </source>
</evidence>
<evidence type="ECO:0000256" key="1">
    <source>
        <dbReference type="ARBA" id="ARBA00001946"/>
    </source>
</evidence>
<dbReference type="SMART" id="SM00052">
    <property type="entry name" value="EAL"/>
    <property type="match status" value="1"/>
</dbReference>
<feature type="domain" description="EAL" evidence="10">
    <location>
        <begin position="968"/>
        <end position="1223"/>
    </location>
</feature>
<dbReference type="NCBIfam" id="TIGR00254">
    <property type="entry name" value="GGDEF"/>
    <property type="match status" value="1"/>
</dbReference>
<dbReference type="SUPFAM" id="SSF55073">
    <property type="entry name" value="Nucleotide cyclase"/>
    <property type="match status" value="1"/>
</dbReference>
<dbReference type="Pfam" id="PF13426">
    <property type="entry name" value="PAS_9"/>
    <property type="match status" value="1"/>
</dbReference>
<gene>
    <name evidence="12" type="ORF">SAMN05216214_101326</name>
</gene>
<feature type="domain" description="GGDEF" evidence="11">
    <location>
        <begin position="821"/>
        <end position="959"/>
    </location>
</feature>
<dbReference type="PROSITE" id="PS50883">
    <property type="entry name" value="EAL"/>
    <property type="match status" value="1"/>
</dbReference>
<dbReference type="InterPro" id="IPR000160">
    <property type="entry name" value="GGDEF_dom"/>
</dbReference>
<dbReference type="InterPro" id="IPR013656">
    <property type="entry name" value="PAS_4"/>
</dbReference>
<dbReference type="InterPro" id="IPR052155">
    <property type="entry name" value="Biofilm_reg_signaling"/>
</dbReference>
<evidence type="ECO:0000259" key="10">
    <source>
        <dbReference type="PROSITE" id="PS50883"/>
    </source>
</evidence>
<dbReference type="InterPro" id="IPR000014">
    <property type="entry name" value="PAS"/>
</dbReference>
<dbReference type="Pfam" id="PF08447">
    <property type="entry name" value="PAS_3"/>
    <property type="match status" value="2"/>
</dbReference>
<name>A0A1H7G148_9GAMM</name>
<sequence>MEKGSRRLSVAPQAWLAVMLLWAVAQSADLYLLQQGHPVTAFAGLAVSVVALCWLGWPVLLIQPLLLLLLSTLWQVPLTLPLLLAHGLPLLAAVAMLRWAPFDQQLLRLSAVQRLLWLALVTSVVAALCQWGTAQQLFANSVAQLALLICLAVPLLSFASRWVNPKAMRSMSAGLKAPQRPPLWMLLLSLPTLALLHVIPAEEALLLISFIMLGSALLAAMPGASLAIGVAGLWLIALPQEGEALQNLELTYLALISGSCALLGRLLSDLRRAYRWRKSIQSELDLSRQVLNACPLGVVVMNAEPLNRPISYVNQAYENMTGYSAGELIGQGDERLSGEDLAQGGMLLLREAMANGEPCQVVVRQYHKDGRLFWDEITLAPLINARHGRYFILLHQDVTARERLMHELMHSRETQLRQARVLSQTEAISDIGGWTWAVGSEDIFWTDGVYNILDVPSSFTPTLQSTLQFYLADDRLRVRQAMRHAVSHGEPFDFEVQAKTAQKRLIWLRIKGFVQQENGRSTRLYGAIQDISAWRTTQQQLRDQDQRLRLFFDAPILGMALTSPHQQWLEVNQRLCQMLGYSREQMLKLNWRQLTHPEDLDKDLRLFHELEAGERDSYELEKRYRRADGEVVYARLLVQAVRDRQGQLEYCIGLIEDITERREAEQRYRAMVEFAPEAIILWDAEQGIVEANGHAESLLRCRRESLYGKSIEALRERLQQKVELPDLGEYFQQALEGHQPVFEWQLLNAEGNARTCEVRLIRMPGARPLVRASFNDISDRLRYQKEIERLAFHDALTGLPNRVLLNDRLGQAMARARRQNQFGALLLIDLDHFKHVNDSLGHTLGDQLLCATAKRLRERLRDEDTLGRIGGDEFVVLLDGLGESREQAIDLATRIAAKLINGLQDSLPVGELELAISASLGISLFPQCEQEAEDVFRQADAAMYLAKGAGRNTLRFFSAEVQESLDERLTLQNELRHALRRNQLRLVYQPQVDMHTGHPTGAEALLRWQHPLLGNVPPDRFIALAEEVGLMTELTRWVIDQACAEQARWQSLWPSRPLRMAVNLSSQSLRNDQLREDVVSAVSRHRIAPSLLELEITEGSMLYDVDKGISLMRSIKALGVQFAIDDFGTGYSSLTYLKRLPLDRLKIDRSFVRDLPKDSNDVVLVDTMLAIAKQMHLEVVAEGVEDDPQWQFLRERGCHLGQGYLWSKPLEAADFRQWISEKLGTPDKQKTG</sequence>
<comment type="catalytic activity">
    <reaction evidence="6">
        <text>3',3'-c-di-GMP + H2O = 5'-phosphoguanylyl(3'-&gt;5')guanosine + H(+)</text>
        <dbReference type="Rhea" id="RHEA:24902"/>
        <dbReference type="ChEBI" id="CHEBI:15377"/>
        <dbReference type="ChEBI" id="CHEBI:15378"/>
        <dbReference type="ChEBI" id="CHEBI:58754"/>
        <dbReference type="ChEBI" id="CHEBI:58805"/>
        <dbReference type="EC" id="3.1.4.52"/>
    </reaction>
    <physiologicalReaction direction="left-to-right" evidence="6">
        <dbReference type="Rhea" id="RHEA:24903"/>
    </physiologicalReaction>
</comment>
<feature type="transmembrane region" description="Helical" evidence="7">
    <location>
        <begin position="206"/>
        <end position="238"/>
    </location>
</feature>
<dbReference type="InterPro" id="IPR013655">
    <property type="entry name" value="PAS_fold_3"/>
</dbReference>
<evidence type="ECO:0000259" key="8">
    <source>
        <dbReference type="PROSITE" id="PS50112"/>
    </source>
</evidence>
<accession>A0A1H7G148</accession>
<dbReference type="Gene3D" id="3.30.70.270">
    <property type="match status" value="1"/>
</dbReference>
<comment type="subcellular location">
    <subcellularLocation>
        <location evidence="2">Cell inner membrane</location>
    </subcellularLocation>
</comment>
<dbReference type="FunFam" id="3.30.70.270:FF:000001">
    <property type="entry name" value="Diguanylate cyclase domain protein"/>
    <property type="match status" value="1"/>
</dbReference>
<dbReference type="Proteomes" id="UP000185766">
    <property type="component" value="Unassembled WGS sequence"/>
</dbReference>
<keyword evidence="5" id="KW-0808">Transferase</keyword>
<dbReference type="InterPro" id="IPR001610">
    <property type="entry name" value="PAC"/>
</dbReference>
<evidence type="ECO:0000256" key="6">
    <source>
        <dbReference type="ARBA" id="ARBA00051114"/>
    </source>
</evidence>
<keyword evidence="5" id="KW-0418">Kinase</keyword>
<dbReference type="Gene3D" id="3.30.450.20">
    <property type="entry name" value="PAS domain"/>
    <property type="match status" value="4"/>
</dbReference>
<dbReference type="STRING" id="1429083.GCA_001885685_02239"/>
<dbReference type="FunFam" id="3.20.20.450:FF:000001">
    <property type="entry name" value="Cyclic di-GMP phosphodiesterase yahA"/>
    <property type="match status" value="1"/>
</dbReference>
<feature type="transmembrane region" description="Helical" evidence="7">
    <location>
        <begin position="250"/>
        <end position="268"/>
    </location>
</feature>
<dbReference type="PROSITE" id="PS50113">
    <property type="entry name" value="PAC"/>
    <property type="match status" value="3"/>
</dbReference>